<name>A0ABV0WMN3_9TELE</name>
<protein>
    <submittedName>
        <fullName evidence="1">Uncharacterized protein</fullName>
    </submittedName>
</protein>
<proteinExistence type="predicted"/>
<evidence type="ECO:0000313" key="2">
    <source>
        <dbReference type="Proteomes" id="UP001444071"/>
    </source>
</evidence>
<dbReference type="EMBL" id="JAHRIM010060264">
    <property type="protein sequence ID" value="MEQ2270646.1"/>
    <property type="molecule type" value="Genomic_DNA"/>
</dbReference>
<organism evidence="1 2">
    <name type="scientific">Xenotaenia resolanae</name>
    <dbReference type="NCBI Taxonomy" id="208358"/>
    <lineage>
        <taxon>Eukaryota</taxon>
        <taxon>Metazoa</taxon>
        <taxon>Chordata</taxon>
        <taxon>Craniata</taxon>
        <taxon>Vertebrata</taxon>
        <taxon>Euteleostomi</taxon>
        <taxon>Actinopterygii</taxon>
        <taxon>Neopterygii</taxon>
        <taxon>Teleostei</taxon>
        <taxon>Neoteleostei</taxon>
        <taxon>Acanthomorphata</taxon>
        <taxon>Ovalentaria</taxon>
        <taxon>Atherinomorphae</taxon>
        <taxon>Cyprinodontiformes</taxon>
        <taxon>Goodeidae</taxon>
        <taxon>Xenotaenia</taxon>
    </lineage>
</organism>
<reference evidence="1 2" key="1">
    <citation type="submission" date="2021-06" db="EMBL/GenBank/DDBJ databases">
        <authorList>
            <person name="Palmer J.M."/>
        </authorList>
    </citation>
    <scope>NUCLEOTIDE SEQUENCE [LARGE SCALE GENOMIC DNA]</scope>
    <source>
        <strain evidence="1 2">XR_2019</strain>
        <tissue evidence="1">Muscle</tissue>
    </source>
</reference>
<gene>
    <name evidence="1" type="ORF">XENORESO_006105</name>
</gene>
<sequence length="125" mass="14570">MCYSDKEVSFCVIFLHASYSSQQATVVLQNVILSIVCTPLSPVCDQGSWCLIHRIENVRREELYSIFIKTKSIFLDKMPSFYKDIEVVNKVHRFCRTCFLKPLVEHQQSNESLISFHPKLSEEIH</sequence>
<keyword evidence="2" id="KW-1185">Reference proteome</keyword>
<dbReference type="Proteomes" id="UP001444071">
    <property type="component" value="Unassembled WGS sequence"/>
</dbReference>
<accession>A0ABV0WMN3</accession>
<evidence type="ECO:0000313" key="1">
    <source>
        <dbReference type="EMBL" id="MEQ2270646.1"/>
    </source>
</evidence>
<comment type="caution">
    <text evidence="1">The sequence shown here is derived from an EMBL/GenBank/DDBJ whole genome shotgun (WGS) entry which is preliminary data.</text>
</comment>